<keyword evidence="1" id="KW-1133">Transmembrane helix</keyword>
<reference evidence="2 3" key="1">
    <citation type="submission" date="2024-01" db="EMBL/GenBank/DDBJ databases">
        <authorList>
            <person name="Waweru B."/>
        </authorList>
    </citation>
    <scope>NUCLEOTIDE SEQUENCE [LARGE SCALE GENOMIC DNA]</scope>
</reference>
<protein>
    <submittedName>
        <fullName evidence="2">Uncharacterized protein</fullName>
    </submittedName>
</protein>
<accession>A0AAV1S768</accession>
<keyword evidence="3" id="KW-1185">Reference proteome</keyword>
<evidence type="ECO:0000256" key="1">
    <source>
        <dbReference type="SAM" id="Phobius"/>
    </source>
</evidence>
<keyword evidence="1" id="KW-0472">Membrane</keyword>
<dbReference type="EMBL" id="CAWUPB010001173">
    <property type="protein sequence ID" value="CAK7347319.1"/>
    <property type="molecule type" value="Genomic_DNA"/>
</dbReference>
<sequence>MGFVSGAKRGFSVAIQGDSASWVFMVALLMGFSENVVFVPNLSSGGTKTGKDGLFQSPKPVVKEKQSQIVDDNRMKAQKMKMIDSSASQVMRV</sequence>
<feature type="transmembrane region" description="Helical" evidence="1">
    <location>
        <begin position="20"/>
        <end position="39"/>
    </location>
</feature>
<comment type="caution">
    <text evidence="2">The sequence shown here is derived from an EMBL/GenBank/DDBJ whole genome shotgun (WGS) entry which is preliminary data.</text>
</comment>
<organism evidence="2 3">
    <name type="scientific">Dovyalis caffra</name>
    <dbReference type="NCBI Taxonomy" id="77055"/>
    <lineage>
        <taxon>Eukaryota</taxon>
        <taxon>Viridiplantae</taxon>
        <taxon>Streptophyta</taxon>
        <taxon>Embryophyta</taxon>
        <taxon>Tracheophyta</taxon>
        <taxon>Spermatophyta</taxon>
        <taxon>Magnoliopsida</taxon>
        <taxon>eudicotyledons</taxon>
        <taxon>Gunneridae</taxon>
        <taxon>Pentapetalae</taxon>
        <taxon>rosids</taxon>
        <taxon>fabids</taxon>
        <taxon>Malpighiales</taxon>
        <taxon>Salicaceae</taxon>
        <taxon>Flacourtieae</taxon>
        <taxon>Dovyalis</taxon>
    </lineage>
</organism>
<proteinExistence type="predicted"/>
<evidence type="ECO:0000313" key="3">
    <source>
        <dbReference type="Proteomes" id="UP001314170"/>
    </source>
</evidence>
<dbReference type="AlphaFoldDB" id="A0AAV1S768"/>
<dbReference type="Proteomes" id="UP001314170">
    <property type="component" value="Unassembled WGS sequence"/>
</dbReference>
<name>A0AAV1S768_9ROSI</name>
<keyword evidence="1" id="KW-0812">Transmembrane</keyword>
<evidence type="ECO:0000313" key="2">
    <source>
        <dbReference type="EMBL" id="CAK7347319.1"/>
    </source>
</evidence>
<gene>
    <name evidence="2" type="ORF">DCAF_LOCUS20003</name>
</gene>